<accession>A0ABN9SE34</accession>
<evidence type="ECO:0008006" key="3">
    <source>
        <dbReference type="Google" id="ProtNLM"/>
    </source>
</evidence>
<dbReference type="EMBL" id="CAUYUJ010010802">
    <property type="protein sequence ID" value="CAK0830297.1"/>
    <property type="molecule type" value="Genomic_DNA"/>
</dbReference>
<protein>
    <recommendedName>
        <fullName evidence="3">Autophagy-related protein 9</fullName>
    </recommendedName>
</protein>
<evidence type="ECO:0000313" key="1">
    <source>
        <dbReference type="EMBL" id="CAK0830297.1"/>
    </source>
</evidence>
<gene>
    <name evidence="1" type="ORF">PCOR1329_LOCUS28980</name>
</gene>
<proteinExistence type="predicted"/>
<name>A0ABN9SE34_9DINO</name>
<dbReference type="Proteomes" id="UP001189429">
    <property type="component" value="Unassembled WGS sequence"/>
</dbReference>
<evidence type="ECO:0000313" key="2">
    <source>
        <dbReference type="Proteomes" id="UP001189429"/>
    </source>
</evidence>
<keyword evidence="2" id="KW-1185">Reference proteome</keyword>
<reference evidence="1" key="1">
    <citation type="submission" date="2023-10" db="EMBL/GenBank/DDBJ databases">
        <authorList>
            <person name="Chen Y."/>
            <person name="Shah S."/>
            <person name="Dougan E. K."/>
            <person name="Thang M."/>
            <person name="Chan C."/>
        </authorList>
    </citation>
    <scope>NUCLEOTIDE SEQUENCE [LARGE SCALE GENOMIC DNA]</scope>
</reference>
<sequence length="134" mass="14425">MIVQDIDFEVEFSLFEECAARGAPRRVQAHPVATSVPGGDSLPLRGQGQASAPSLQLLSLRRASPLDMVDATLLENPMTNLATLVQMLRHALEFCIRILRILVPLLVAHSLLLQVRAGLVAVRGRGSRADPPGA</sequence>
<comment type="caution">
    <text evidence="1">The sequence shown here is derived from an EMBL/GenBank/DDBJ whole genome shotgun (WGS) entry which is preliminary data.</text>
</comment>
<organism evidence="1 2">
    <name type="scientific">Prorocentrum cordatum</name>
    <dbReference type="NCBI Taxonomy" id="2364126"/>
    <lineage>
        <taxon>Eukaryota</taxon>
        <taxon>Sar</taxon>
        <taxon>Alveolata</taxon>
        <taxon>Dinophyceae</taxon>
        <taxon>Prorocentrales</taxon>
        <taxon>Prorocentraceae</taxon>
        <taxon>Prorocentrum</taxon>
    </lineage>
</organism>